<proteinExistence type="predicted"/>
<evidence type="ECO:0000313" key="2">
    <source>
        <dbReference type="Proteomes" id="UP000490800"/>
    </source>
</evidence>
<dbReference type="Proteomes" id="UP000490800">
    <property type="component" value="Unassembled WGS sequence"/>
</dbReference>
<reference evidence="1 2" key="1">
    <citation type="journal article" date="2019" name="Microorganisms">
        <title>Paenibacillus lutrae sp. nov., A Chitinolytic Species Isolated from A River Otter in Castril Natural Park, Granada, Spain.</title>
        <authorList>
            <person name="Rodriguez M."/>
            <person name="Reina J.C."/>
            <person name="Bejar V."/>
            <person name="Llamas I."/>
        </authorList>
    </citation>
    <scope>NUCLEOTIDE SEQUENCE [LARGE SCALE GENOMIC DNA]</scope>
    <source>
        <strain evidence="1 2">N10</strain>
    </source>
</reference>
<dbReference type="AlphaFoldDB" id="A0A7X3FK48"/>
<gene>
    <name evidence="1" type="ORF">EDM21_14975</name>
</gene>
<organism evidence="1 2">
    <name type="scientific">Paenibacillus lutrae</name>
    <dbReference type="NCBI Taxonomy" id="2078573"/>
    <lineage>
        <taxon>Bacteria</taxon>
        <taxon>Bacillati</taxon>
        <taxon>Bacillota</taxon>
        <taxon>Bacilli</taxon>
        <taxon>Bacillales</taxon>
        <taxon>Paenibacillaceae</taxon>
        <taxon>Paenibacillus</taxon>
    </lineage>
</organism>
<protein>
    <submittedName>
        <fullName evidence="1">Uncharacterized protein</fullName>
    </submittedName>
</protein>
<dbReference type="RefSeq" id="WP_157336650.1">
    <property type="nucleotide sequence ID" value="NZ_RHLK01000008.1"/>
</dbReference>
<comment type="caution">
    <text evidence="1">The sequence shown here is derived from an EMBL/GenBank/DDBJ whole genome shotgun (WGS) entry which is preliminary data.</text>
</comment>
<name>A0A7X3FK48_9BACL</name>
<dbReference type="EMBL" id="RHLK01000008">
    <property type="protein sequence ID" value="MVP00812.1"/>
    <property type="molecule type" value="Genomic_DNA"/>
</dbReference>
<sequence length="66" mass="7863">MNSYGIGQIYSDRGCEIYYGSKEKVLEKLINSRDRPYGNFYAAEEQMLEWVDFYKSEKPYATFKKI</sequence>
<evidence type="ECO:0000313" key="1">
    <source>
        <dbReference type="EMBL" id="MVP00812.1"/>
    </source>
</evidence>
<dbReference type="OrthoDB" id="2649585at2"/>
<accession>A0A7X3FK48</accession>
<keyword evidence="2" id="KW-1185">Reference proteome</keyword>